<sequence>MIDREYCLTMARYNRWMNERIYERCTEIPEADRRRDLGAFFGSIHGTLNHLLWGDGVWMSRFTDRPRPEGGAADEQFSDFRALRTAREALDGEILAWAEGVDAAWLRGEVSWTSGIDGATRSRPAWILAAHVFNHQTHHRGQVTTLMMQLGYDPGVTDLPWMPGLEQGVG</sequence>
<dbReference type="EMBL" id="JBGUAW010000011">
    <property type="protein sequence ID" value="MFA9462232.1"/>
    <property type="molecule type" value="Genomic_DNA"/>
</dbReference>
<dbReference type="PANTHER" id="PTHR37302:SF1">
    <property type="entry name" value="PROTEIN DINB"/>
    <property type="match status" value="1"/>
</dbReference>
<accession>A0ABV4TZ98</accession>
<dbReference type="Gene3D" id="1.20.120.450">
    <property type="entry name" value="dinb family like domain"/>
    <property type="match status" value="1"/>
</dbReference>
<keyword evidence="2" id="KW-0479">Metal-binding</keyword>
<evidence type="ECO:0000256" key="1">
    <source>
        <dbReference type="ARBA" id="ARBA00008635"/>
    </source>
</evidence>
<dbReference type="InterPro" id="IPR034660">
    <property type="entry name" value="DinB/YfiT-like"/>
</dbReference>
<dbReference type="RefSeq" id="WP_373657016.1">
    <property type="nucleotide sequence ID" value="NZ_JBGUAW010000011.1"/>
</dbReference>
<gene>
    <name evidence="3" type="ORF">ACERLL_15550</name>
</gene>
<comment type="similarity">
    <text evidence="1">Belongs to the DinB family.</text>
</comment>
<comment type="caution">
    <text evidence="3">The sequence shown here is derived from an EMBL/GenBank/DDBJ whole genome shotgun (WGS) entry which is preliminary data.</text>
</comment>
<name>A0ABV4TZ98_9GAMM</name>
<dbReference type="SUPFAM" id="SSF109854">
    <property type="entry name" value="DinB/YfiT-like putative metalloenzymes"/>
    <property type="match status" value="1"/>
</dbReference>
<protein>
    <submittedName>
        <fullName evidence="3">DinB family protein</fullName>
    </submittedName>
</protein>
<organism evidence="3 4">
    <name type="scientific">Thiohalorhabdus methylotrophus</name>
    <dbReference type="NCBI Taxonomy" id="3242694"/>
    <lineage>
        <taxon>Bacteria</taxon>
        <taxon>Pseudomonadati</taxon>
        <taxon>Pseudomonadota</taxon>
        <taxon>Gammaproteobacteria</taxon>
        <taxon>Thiohalorhabdales</taxon>
        <taxon>Thiohalorhabdaceae</taxon>
        <taxon>Thiohalorhabdus</taxon>
    </lineage>
</organism>
<dbReference type="Proteomes" id="UP001575181">
    <property type="component" value="Unassembled WGS sequence"/>
</dbReference>
<dbReference type="PANTHER" id="PTHR37302">
    <property type="entry name" value="SLR1116 PROTEIN"/>
    <property type="match status" value="1"/>
</dbReference>
<evidence type="ECO:0000313" key="3">
    <source>
        <dbReference type="EMBL" id="MFA9462232.1"/>
    </source>
</evidence>
<evidence type="ECO:0000313" key="4">
    <source>
        <dbReference type="Proteomes" id="UP001575181"/>
    </source>
</evidence>
<dbReference type="Pfam" id="PF05163">
    <property type="entry name" value="DinB"/>
    <property type="match status" value="1"/>
</dbReference>
<reference evidence="3 4" key="1">
    <citation type="submission" date="2024-08" db="EMBL/GenBank/DDBJ databases">
        <title>Whole-genome sequencing of halo(alkali)philic microorganisms from hypersaline lakes.</title>
        <authorList>
            <person name="Sorokin D.Y."/>
            <person name="Merkel A.Y."/>
            <person name="Messina E."/>
            <person name="Yakimov M."/>
        </authorList>
    </citation>
    <scope>NUCLEOTIDE SEQUENCE [LARGE SCALE GENOMIC DNA]</scope>
    <source>
        <strain evidence="3 4">Cl-TMA</strain>
    </source>
</reference>
<proteinExistence type="inferred from homology"/>
<evidence type="ECO:0000256" key="2">
    <source>
        <dbReference type="ARBA" id="ARBA00022723"/>
    </source>
</evidence>
<keyword evidence="4" id="KW-1185">Reference proteome</keyword>
<dbReference type="InterPro" id="IPR007837">
    <property type="entry name" value="DinB"/>
</dbReference>